<dbReference type="RefSeq" id="WP_013527819.1">
    <property type="nucleotide sequence ID" value="NC_014922.1"/>
</dbReference>
<evidence type="ECO:0000256" key="4">
    <source>
        <dbReference type="ARBA" id="ARBA00023263"/>
    </source>
</evidence>
<proteinExistence type="inferred from homology"/>
<evidence type="ECO:0000256" key="3">
    <source>
        <dbReference type="ARBA" id="ARBA00022729"/>
    </source>
</evidence>
<keyword evidence="4" id="KW-0281">Fimbrium</keyword>
<reference evidence="7 8" key="1">
    <citation type="journal article" date="2012" name="Emerg. Infect. Dis.">
        <title>Lineage-specific Virulence Determinants of Haemophilus influenzae Biogroup aegyptius.</title>
        <authorList>
            <person name="Strouts F.R."/>
            <person name="Power P."/>
            <person name="Croucher N.J."/>
            <person name="Corton N."/>
            <person name="van Tonder A."/>
            <person name="Quail M.A."/>
            <person name="Langford P.R."/>
            <person name="Hudson M.J."/>
            <person name="Parkhill J."/>
            <person name="Kroll J.S."/>
            <person name="Bentley S.D."/>
        </authorList>
    </citation>
    <scope>NUCLEOTIDE SEQUENCE [LARGE SCALE GENOMIC DNA]</scope>
    <source>
        <strain evidence="7 8">F3047</strain>
    </source>
</reference>
<keyword evidence="3 5" id="KW-0732">Signal</keyword>
<dbReference type="InterPro" id="IPR000259">
    <property type="entry name" value="Adhesion_dom_fimbrial"/>
</dbReference>
<accession>A0AAV2U5E3</accession>
<dbReference type="InterPro" id="IPR036937">
    <property type="entry name" value="Adhesion_dom_fimbrial_sf"/>
</dbReference>
<dbReference type="AlphaFoldDB" id="A0AAV2U5E3"/>
<dbReference type="KEGG" id="hil:HICON_01460"/>
<dbReference type="Pfam" id="PF00419">
    <property type="entry name" value="Fimbrial"/>
    <property type="match status" value="1"/>
</dbReference>
<evidence type="ECO:0000313" key="8">
    <source>
        <dbReference type="Proteomes" id="UP000006797"/>
    </source>
</evidence>
<sequence length="217" mass="23565">MEQFIMKKTLLGSLILLAFAGNVQAQAQPNPETKGTVTFFGKVVENTCKVKTDNRNMSVVLNDVGKAHLSQKGNTAMPTPFTITLESCNASVANAGNKPKATKVGVYFYSWENADKENNYTLKNTHTSADKANNVNIQIFQENGTDAIAVVDKTVDDFTHKNSSSDTKPTKNHISSATTLNGKTGDIALHYIAQYYATNAAESGKVKSTVDFQIAYE</sequence>
<dbReference type="EMBL" id="FQ670204">
    <property type="protein sequence ID" value="CBY87430.1"/>
    <property type="molecule type" value="Genomic_DNA"/>
</dbReference>
<dbReference type="SUPFAM" id="SSF49401">
    <property type="entry name" value="Bacterial adhesins"/>
    <property type="match status" value="1"/>
</dbReference>
<evidence type="ECO:0000256" key="5">
    <source>
        <dbReference type="SAM" id="SignalP"/>
    </source>
</evidence>
<dbReference type="PANTHER" id="PTHR33420:SF3">
    <property type="entry name" value="FIMBRIAL SUBUNIT ELFA"/>
    <property type="match status" value="1"/>
</dbReference>
<dbReference type="GO" id="GO:0043709">
    <property type="term" value="P:cell adhesion involved in single-species biofilm formation"/>
    <property type="evidence" value="ECO:0007669"/>
    <property type="project" value="TreeGrafter"/>
</dbReference>
<comment type="subcellular location">
    <subcellularLocation>
        <location evidence="1">Fimbrium</location>
    </subcellularLocation>
</comment>
<evidence type="ECO:0000313" key="7">
    <source>
        <dbReference type="EMBL" id="CBY87430.1"/>
    </source>
</evidence>
<gene>
    <name evidence="7" type="primary">hafA</name>
    <name evidence="7" type="ORF">HICON_01460</name>
</gene>
<comment type="similarity">
    <text evidence="2">Belongs to the fimbrial protein family.</text>
</comment>
<feature type="domain" description="Fimbrial-type adhesion" evidence="6">
    <location>
        <begin position="39"/>
        <end position="216"/>
    </location>
</feature>
<dbReference type="GO" id="GO:0009289">
    <property type="term" value="C:pilus"/>
    <property type="evidence" value="ECO:0007669"/>
    <property type="project" value="UniProtKB-SubCell"/>
</dbReference>
<evidence type="ECO:0000256" key="1">
    <source>
        <dbReference type="ARBA" id="ARBA00004561"/>
    </source>
</evidence>
<organism evidence="7 8">
    <name type="scientific">Haemophilus influenzae F3047</name>
    <dbReference type="NCBI Taxonomy" id="935897"/>
    <lineage>
        <taxon>Bacteria</taxon>
        <taxon>Pseudomonadati</taxon>
        <taxon>Pseudomonadota</taxon>
        <taxon>Gammaproteobacteria</taxon>
        <taxon>Pasteurellales</taxon>
        <taxon>Pasteurellaceae</taxon>
        <taxon>Haemophilus</taxon>
    </lineage>
</organism>
<dbReference type="Proteomes" id="UP000006797">
    <property type="component" value="Chromosome"/>
</dbReference>
<dbReference type="PANTHER" id="PTHR33420">
    <property type="entry name" value="FIMBRIAL SUBUNIT ELFA-RELATED"/>
    <property type="match status" value="1"/>
</dbReference>
<name>A0AAV2U5E3_HAEIF</name>
<feature type="chain" id="PRO_5043629331" evidence="5">
    <location>
        <begin position="26"/>
        <end position="217"/>
    </location>
</feature>
<protein>
    <submittedName>
        <fullName evidence="7">HafA major pilin protein</fullName>
    </submittedName>
</protein>
<dbReference type="InterPro" id="IPR050263">
    <property type="entry name" value="Bact_Fimbrial_Adh_Pro"/>
</dbReference>
<dbReference type="InterPro" id="IPR008966">
    <property type="entry name" value="Adhesion_dom_sf"/>
</dbReference>
<dbReference type="Gene3D" id="2.60.40.1090">
    <property type="entry name" value="Fimbrial-type adhesion domain"/>
    <property type="match status" value="1"/>
</dbReference>
<evidence type="ECO:0000256" key="2">
    <source>
        <dbReference type="ARBA" id="ARBA00006671"/>
    </source>
</evidence>
<evidence type="ECO:0000259" key="6">
    <source>
        <dbReference type="Pfam" id="PF00419"/>
    </source>
</evidence>
<feature type="signal peptide" evidence="5">
    <location>
        <begin position="1"/>
        <end position="25"/>
    </location>
</feature>